<protein>
    <submittedName>
        <fullName evidence="2">Putative membrane protein</fullName>
    </submittedName>
</protein>
<dbReference type="AlphaFoldDB" id="A0A7W6GEL4"/>
<organism evidence="2 3">
    <name type="scientific">Rhizobium metallidurans</name>
    <dbReference type="NCBI Taxonomy" id="1265931"/>
    <lineage>
        <taxon>Bacteria</taxon>
        <taxon>Pseudomonadati</taxon>
        <taxon>Pseudomonadota</taxon>
        <taxon>Alphaproteobacteria</taxon>
        <taxon>Hyphomicrobiales</taxon>
        <taxon>Rhizobiaceae</taxon>
        <taxon>Rhizobium/Agrobacterium group</taxon>
        <taxon>Rhizobium</taxon>
    </lineage>
</organism>
<dbReference type="RefSeq" id="WP_183902278.1">
    <property type="nucleotide sequence ID" value="NZ_JACIDW010000023.1"/>
</dbReference>
<comment type="caution">
    <text evidence="2">The sequence shown here is derived from an EMBL/GenBank/DDBJ whole genome shotgun (WGS) entry which is preliminary data.</text>
</comment>
<keyword evidence="3" id="KW-1185">Reference proteome</keyword>
<evidence type="ECO:0000313" key="2">
    <source>
        <dbReference type="EMBL" id="MBB3966806.1"/>
    </source>
</evidence>
<feature type="signal peptide" evidence="1">
    <location>
        <begin position="1"/>
        <end position="26"/>
    </location>
</feature>
<dbReference type="Proteomes" id="UP000582090">
    <property type="component" value="Unassembled WGS sequence"/>
</dbReference>
<proteinExistence type="predicted"/>
<feature type="chain" id="PRO_5030943103" evidence="1">
    <location>
        <begin position="27"/>
        <end position="163"/>
    </location>
</feature>
<accession>A0A7W6GEL4</accession>
<keyword evidence="1" id="KW-0732">Signal</keyword>
<dbReference type="EMBL" id="JACIDW010000023">
    <property type="protein sequence ID" value="MBB3966806.1"/>
    <property type="molecule type" value="Genomic_DNA"/>
</dbReference>
<name>A0A7W6GEL4_9HYPH</name>
<evidence type="ECO:0000256" key="1">
    <source>
        <dbReference type="SAM" id="SignalP"/>
    </source>
</evidence>
<evidence type="ECO:0000313" key="3">
    <source>
        <dbReference type="Proteomes" id="UP000582090"/>
    </source>
</evidence>
<gene>
    <name evidence="2" type="ORF">GGQ67_004498</name>
</gene>
<sequence length="163" mass="17152">MTRGLRPLLLASLLALPGQTWTEAVAEEAIAKQEDVRTTGTVPKDIPADQPPGAPAGLWGEVNALGTGPFWALSIRENQITFSRAGKNDVITVNPGPTATTENSATWTINHAPSRYTLTLTRQACVDGASAKRYDLAAKLVFQGRTLYGCAASVAAIPAKPAP</sequence>
<reference evidence="2 3" key="1">
    <citation type="submission" date="2020-08" db="EMBL/GenBank/DDBJ databases">
        <title>Genomic Encyclopedia of Type Strains, Phase IV (KMG-IV): sequencing the most valuable type-strain genomes for metagenomic binning, comparative biology and taxonomic classification.</title>
        <authorList>
            <person name="Goeker M."/>
        </authorList>
    </citation>
    <scope>NUCLEOTIDE SEQUENCE [LARGE SCALE GENOMIC DNA]</scope>
    <source>
        <strain evidence="2 3">DSM 26575</strain>
    </source>
</reference>